<comment type="caution">
    <text evidence="2">The sequence shown here is derived from an EMBL/GenBank/DDBJ whole genome shotgun (WGS) entry which is preliminary data.</text>
</comment>
<protein>
    <submittedName>
        <fullName evidence="2">Uncharacterized protein</fullName>
    </submittedName>
</protein>
<dbReference type="AlphaFoldDB" id="A0A9Q1EEU1"/>
<dbReference type="Proteomes" id="UP001152622">
    <property type="component" value="Chromosome 18"/>
</dbReference>
<keyword evidence="3" id="KW-1185">Reference proteome</keyword>
<accession>A0A9Q1EEU1</accession>
<evidence type="ECO:0000256" key="1">
    <source>
        <dbReference type="SAM" id="MobiDB-lite"/>
    </source>
</evidence>
<gene>
    <name evidence="2" type="ORF">SKAU_G00364460</name>
</gene>
<reference evidence="2" key="1">
    <citation type="journal article" date="2023" name="Science">
        <title>Genome structures resolve the early diversification of teleost fishes.</title>
        <authorList>
            <person name="Parey E."/>
            <person name="Louis A."/>
            <person name="Montfort J."/>
            <person name="Bouchez O."/>
            <person name="Roques C."/>
            <person name="Iampietro C."/>
            <person name="Lluch J."/>
            <person name="Castinel A."/>
            <person name="Donnadieu C."/>
            <person name="Desvignes T."/>
            <person name="Floi Bucao C."/>
            <person name="Jouanno E."/>
            <person name="Wen M."/>
            <person name="Mejri S."/>
            <person name="Dirks R."/>
            <person name="Jansen H."/>
            <person name="Henkel C."/>
            <person name="Chen W.J."/>
            <person name="Zahm M."/>
            <person name="Cabau C."/>
            <person name="Klopp C."/>
            <person name="Thompson A.W."/>
            <person name="Robinson-Rechavi M."/>
            <person name="Braasch I."/>
            <person name="Lecointre G."/>
            <person name="Bobe J."/>
            <person name="Postlethwait J.H."/>
            <person name="Berthelot C."/>
            <person name="Roest Crollius H."/>
            <person name="Guiguen Y."/>
        </authorList>
    </citation>
    <scope>NUCLEOTIDE SEQUENCE</scope>
    <source>
        <strain evidence="2">WJC10195</strain>
    </source>
</reference>
<feature type="compositionally biased region" description="Basic and acidic residues" evidence="1">
    <location>
        <begin position="8"/>
        <end position="18"/>
    </location>
</feature>
<feature type="region of interest" description="Disordered" evidence="1">
    <location>
        <begin position="1"/>
        <end position="22"/>
    </location>
</feature>
<evidence type="ECO:0000313" key="2">
    <source>
        <dbReference type="EMBL" id="KAJ8337480.1"/>
    </source>
</evidence>
<organism evidence="2 3">
    <name type="scientific">Synaphobranchus kaupii</name>
    <name type="common">Kaup's arrowtooth eel</name>
    <dbReference type="NCBI Taxonomy" id="118154"/>
    <lineage>
        <taxon>Eukaryota</taxon>
        <taxon>Metazoa</taxon>
        <taxon>Chordata</taxon>
        <taxon>Craniata</taxon>
        <taxon>Vertebrata</taxon>
        <taxon>Euteleostomi</taxon>
        <taxon>Actinopterygii</taxon>
        <taxon>Neopterygii</taxon>
        <taxon>Teleostei</taxon>
        <taxon>Anguilliformes</taxon>
        <taxon>Synaphobranchidae</taxon>
        <taxon>Synaphobranchus</taxon>
    </lineage>
</organism>
<evidence type="ECO:0000313" key="3">
    <source>
        <dbReference type="Proteomes" id="UP001152622"/>
    </source>
</evidence>
<proteinExistence type="predicted"/>
<dbReference type="EMBL" id="JAINUF010000018">
    <property type="protein sequence ID" value="KAJ8337480.1"/>
    <property type="molecule type" value="Genomic_DNA"/>
</dbReference>
<sequence length="116" mass="12490">MPTSLRANRQESPPRDGGAEIGVNNVGDLRLWPLIRLAERHKAQAFSSSLSQSESVKHRGDRLRTEKLQHWGGAVRVRGEQKAGPPGQLRDYAGGRAEGSVSGCCQEGVVGCCLKA</sequence>
<name>A0A9Q1EEU1_SYNKA</name>